<proteinExistence type="predicted"/>
<keyword evidence="1" id="KW-0472">Membrane</keyword>
<dbReference type="Proteomes" id="UP000250169">
    <property type="component" value="Unassembled WGS sequence"/>
</dbReference>
<feature type="transmembrane region" description="Helical" evidence="1">
    <location>
        <begin position="77"/>
        <end position="96"/>
    </location>
</feature>
<dbReference type="AlphaFoldDB" id="A0A2X2UU58"/>
<evidence type="ECO:0000313" key="3">
    <source>
        <dbReference type="Proteomes" id="UP000250169"/>
    </source>
</evidence>
<sequence>MKKEDLSKIFIALYAVLLALYVIVIVFAFEKEHFTEAFLIDSVVFISLHLVIPFIYPEKYKEGKVLANVGQLLKNPFFIGYFVLSSVYLCKNIIGYQWYEVLLAHIVTVLVVLLVLEALRQYIAKHYKKEYYITICYFILFLIILAKLIWF</sequence>
<organism evidence="2 3">
    <name type="scientific">Capnocytophaga ochracea</name>
    <dbReference type="NCBI Taxonomy" id="1018"/>
    <lineage>
        <taxon>Bacteria</taxon>
        <taxon>Pseudomonadati</taxon>
        <taxon>Bacteroidota</taxon>
        <taxon>Flavobacteriia</taxon>
        <taxon>Flavobacteriales</taxon>
        <taxon>Flavobacteriaceae</taxon>
        <taxon>Capnocytophaga</taxon>
    </lineage>
</organism>
<feature type="transmembrane region" description="Helical" evidence="1">
    <location>
        <begin position="131"/>
        <end position="150"/>
    </location>
</feature>
<feature type="transmembrane region" description="Helical" evidence="1">
    <location>
        <begin position="35"/>
        <end position="56"/>
    </location>
</feature>
<feature type="transmembrane region" description="Helical" evidence="1">
    <location>
        <begin position="102"/>
        <end position="119"/>
    </location>
</feature>
<reference evidence="2 3" key="1">
    <citation type="submission" date="2018-06" db="EMBL/GenBank/DDBJ databases">
        <authorList>
            <consortium name="Pathogen Informatics"/>
            <person name="Doyle S."/>
        </authorList>
    </citation>
    <scope>NUCLEOTIDE SEQUENCE [LARGE SCALE GENOMIC DNA]</scope>
    <source>
        <strain evidence="2 3">NCTC11545</strain>
    </source>
</reference>
<dbReference type="RefSeq" id="WP_111972056.1">
    <property type="nucleotide sequence ID" value="NZ_UAVS01000001.1"/>
</dbReference>
<keyword evidence="1" id="KW-1133">Transmembrane helix</keyword>
<name>A0A2X2UU58_CAPOC</name>
<dbReference type="EMBL" id="UAVS01000001">
    <property type="protein sequence ID" value="SQA93029.1"/>
    <property type="molecule type" value="Genomic_DNA"/>
</dbReference>
<protein>
    <submittedName>
        <fullName evidence="2">Uncharacterized protein</fullName>
    </submittedName>
</protein>
<feature type="transmembrane region" description="Helical" evidence="1">
    <location>
        <begin position="9"/>
        <end position="29"/>
    </location>
</feature>
<gene>
    <name evidence="2" type="ORF">NCTC11545_00392</name>
</gene>
<accession>A0A2X2UU58</accession>
<keyword evidence="1" id="KW-0812">Transmembrane</keyword>
<evidence type="ECO:0000313" key="2">
    <source>
        <dbReference type="EMBL" id="SQA93029.1"/>
    </source>
</evidence>
<evidence type="ECO:0000256" key="1">
    <source>
        <dbReference type="SAM" id="Phobius"/>
    </source>
</evidence>